<evidence type="ECO:0000256" key="1">
    <source>
        <dbReference type="SAM" id="MobiDB-lite"/>
    </source>
</evidence>
<feature type="compositionally biased region" description="Polar residues" evidence="1">
    <location>
        <begin position="674"/>
        <end position="685"/>
    </location>
</feature>
<feature type="region of interest" description="Disordered" evidence="1">
    <location>
        <begin position="619"/>
        <end position="688"/>
    </location>
</feature>
<accession>C4JMU4</accession>
<dbReference type="OMA" id="SHTDRHQ"/>
<feature type="region of interest" description="Disordered" evidence="1">
    <location>
        <begin position="538"/>
        <end position="561"/>
    </location>
</feature>
<dbReference type="eggNOG" id="ENOG502SQJB">
    <property type="taxonomic scope" value="Eukaryota"/>
</dbReference>
<name>C4JMU4_UNCRE</name>
<dbReference type="EMBL" id="CH476616">
    <property type="protein sequence ID" value="EEP79306.1"/>
    <property type="molecule type" value="Genomic_DNA"/>
</dbReference>
<dbReference type="STRING" id="336963.C4JMU4"/>
<evidence type="ECO:0000259" key="2">
    <source>
        <dbReference type="PROSITE" id="PS50108"/>
    </source>
</evidence>
<sequence>MSFLNLDSTSTSPRPNTASSQSLLASSFYNDRICRQTPSSVSSPSTLPDISAGIRLRSRTHSPKRFSVFRNRSRSNTATSTSSSYQSPASSMTSIDASSRRSSQDGRSLSSFFSPAEKESLTKSLLSRGSRILKRQGSKASLVSLVLEQEEEMVKVRSRERSRDILGSKEKEKQNGPEEFVRKNISEPFNFQHVTHTSQSQLPPIEYTHPHDLATEFSIIRASQRPGSQLKGIRAESLFYRNCSSDDLSTTNLSTLAPDSQSLYTRSPPHSPIRTMTPSSPRLLNHSRASRSVENFSRPVSRTNKPTSAPCIIPPPRVSSRSACSRPADPTSLTIDALLGIDSPSTGQEQYPSHFEATRQFPDEIVHAYTTDDYSPKIPGPSPVDHVSGLANIPEENESWRNSRTQVTGRADSPAKLHHQPLYLLTVDSVPGADDAHSPIIASPESNHKQLRATNTLRPNQEPSVEIDRVLEDSWEDDIDYCYEHAAESNSNFDWQRVSFEEVEERLAATSLRETDVTAPSHECPQRLGPFQSFGPFEESKSIPTTPEPQLSLSFPRPGSVSPGSGNTFEYFNSPGKKLRKYKSDVFQVLGPPLEDRLSPSPMYGGMMPDIQESDEEVVYAQPDDSTASTRNSCSPLSKCNSQESMILSRAASIARKHRSSTSTNSVPDLIHSPNGSRETVNREASNGAVEQVKVFAPRSPAPGIHARCSSLARDVVRTTAGTSSDTQSFEKPSVPLAPFHDRAKSASILDTFDTSKHGGPALRNRPPALSRGANHRKTRTSYSLFPTADPPTPK</sequence>
<dbReference type="InParanoid" id="C4JMU4"/>
<dbReference type="InterPro" id="IPR000095">
    <property type="entry name" value="CRIB_dom"/>
</dbReference>
<dbReference type="HOGENOM" id="CLU_019373_0_0_1"/>
<feature type="region of interest" description="Disordered" evidence="1">
    <location>
        <begin position="259"/>
        <end position="328"/>
    </location>
</feature>
<dbReference type="KEGG" id="ure:UREG_04152"/>
<feature type="region of interest" description="Disordered" evidence="1">
    <location>
        <begin position="35"/>
        <end position="113"/>
    </location>
</feature>
<feature type="region of interest" description="Disordered" evidence="1">
    <location>
        <begin position="718"/>
        <end position="795"/>
    </location>
</feature>
<dbReference type="Proteomes" id="UP000002058">
    <property type="component" value="Unassembled WGS sequence"/>
</dbReference>
<feature type="compositionally biased region" description="Polar residues" evidence="1">
    <location>
        <begin position="720"/>
        <end position="731"/>
    </location>
</feature>
<dbReference type="RefSeq" id="XP_002544635.1">
    <property type="nucleotide sequence ID" value="XM_002544589.1"/>
</dbReference>
<feature type="compositionally biased region" description="Low complexity" evidence="1">
    <location>
        <begin position="38"/>
        <end position="51"/>
    </location>
</feature>
<feature type="compositionally biased region" description="Polar residues" evidence="1">
    <location>
        <begin position="290"/>
        <end position="307"/>
    </location>
</feature>
<dbReference type="VEuPathDB" id="FungiDB:UREG_04152"/>
<organism evidence="3 4">
    <name type="scientific">Uncinocarpus reesii (strain UAMH 1704)</name>
    <dbReference type="NCBI Taxonomy" id="336963"/>
    <lineage>
        <taxon>Eukaryota</taxon>
        <taxon>Fungi</taxon>
        <taxon>Dikarya</taxon>
        <taxon>Ascomycota</taxon>
        <taxon>Pezizomycotina</taxon>
        <taxon>Eurotiomycetes</taxon>
        <taxon>Eurotiomycetidae</taxon>
        <taxon>Onygenales</taxon>
        <taxon>Onygenaceae</taxon>
        <taxon>Uncinocarpus</taxon>
    </lineage>
</organism>
<feature type="compositionally biased region" description="Polar residues" evidence="1">
    <location>
        <begin position="624"/>
        <end position="646"/>
    </location>
</feature>
<dbReference type="GeneID" id="8437164"/>
<gene>
    <name evidence="3" type="ORF">UREG_04152</name>
</gene>
<dbReference type="PROSITE" id="PS50108">
    <property type="entry name" value="CRIB"/>
    <property type="match status" value="1"/>
</dbReference>
<evidence type="ECO:0000313" key="3">
    <source>
        <dbReference type="EMBL" id="EEP79306.1"/>
    </source>
</evidence>
<dbReference type="OrthoDB" id="24581at2759"/>
<reference evidence="4" key="1">
    <citation type="journal article" date="2009" name="Genome Res.">
        <title>Comparative genomic analyses of the human fungal pathogens Coccidioides and their relatives.</title>
        <authorList>
            <person name="Sharpton T.J."/>
            <person name="Stajich J.E."/>
            <person name="Rounsley S.D."/>
            <person name="Gardner M.J."/>
            <person name="Wortman J.R."/>
            <person name="Jordar V.S."/>
            <person name="Maiti R."/>
            <person name="Kodira C.D."/>
            <person name="Neafsey D.E."/>
            <person name="Zeng Q."/>
            <person name="Hung C.-Y."/>
            <person name="McMahan C."/>
            <person name="Muszewska A."/>
            <person name="Grynberg M."/>
            <person name="Mandel M.A."/>
            <person name="Kellner E.M."/>
            <person name="Barker B.M."/>
            <person name="Galgiani J.N."/>
            <person name="Orbach M.J."/>
            <person name="Kirkland T.N."/>
            <person name="Cole G.T."/>
            <person name="Henn M.R."/>
            <person name="Birren B.W."/>
            <person name="Taylor J.W."/>
        </authorList>
    </citation>
    <scope>NUCLEOTIDE SEQUENCE [LARGE SCALE GENOMIC DNA]</scope>
    <source>
        <strain evidence="4">UAMH 1704</strain>
    </source>
</reference>
<feature type="region of interest" description="Disordered" evidence="1">
    <location>
        <begin position="1"/>
        <end position="22"/>
    </location>
</feature>
<dbReference type="AlphaFoldDB" id="C4JMU4"/>
<feature type="compositionally biased region" description="Low complexity" evidence="1">
    <location>
        <begin position="65"/>
        <end position="94"/>
    </location>
</feature>
<feature type="compositionally biased region" description="Polar residues" evidence="1">
    <location>
        <begin position="542"/>
        <end position="553"/>
    </location>
</feature>
<keyword evidence="4" id="KW-1185">Reference proteome</keyword>
<proteinExistence type="predicted"/>
<feature type="domain" description="CRIB" evidence="2">
    <location>
        <begin position="185"/>
        <end position="198"/>
    </location>
</feature>
<evidence type="ECO:0000313" key="4">
    <source>
        <dbReference type="Proteomes" id="UP000002058"/>
    </source>
</evidence>
<protein>
    <recommendedName>
        <fullName evidence="2">CRIB domain-containing protein</fullName>
    </recommendedName>
</protein>